<protein>
    <submittedName>
        <fullName evidence="8">DUF350 domain-containing protein</fullName>
    </submittedName>
</protein>
<keyword evidence="6 7" id="KW-0472">Membrane</keyword>
<dbReference type="Proteomes" id="UP001214854">
    <property type="component" value="Unassembled WGS sequence"/>
</dbReference>
<evidence type="ECO:0000256" key="1">
    <source>
        <dbReference type="ARBA" id="ARBA00004651"/>
    </source>
</evidence>
<dbReference type="RefSeq" id="WP_272747809.1">
    <property type="nucleotide sequence ID" value="NZ_JAQQKX010000005.1"/>
</dbReference>
<comment type="subcellular location">
    <subcellularLocation>
        <location evidence="1">Cell membrane</location>
        <topology evidence="1">Multi-pass membrane protein</topology>
    </subcellularLocation>
</comment>
<gene>
    <name evidence="8" type="ORF">PQU92_08610</name>
</gene>
<evidence type="ECO:0000256" key="7">
    <source>
        <dbReference type="SAM" id="Phobius"/>
    </source>
</evidence>
<dbReference type="InterPro" id="IPR007140">
    <property type="entry name" value="DUF350"/>
</dbReference>
<evidence type="ECO:0000256" key="3">
    <source>
        <dbReference type="ARBA" id="ARBA00022475"/>
    </source>
</evidence>
<comment type="caution">
    <text evidence="8">The sequence shown here is derived from an EMBL/GenBank/DDBJ whole genome shotgun (WGS) entry which is preliminary data.</text>
</comment>
<evidence type="ECO:0000256" key="6">
    <source>
        <dbReference type="ARBA" id="ARBA00023136"/>
    </source>
</evidence>
<keyword evidence="3" id="KW-1003">Cell membrane</keyword>
<evidence type="ECO:0000256" key="2">
    <source>
        <dbReference type="ARBA" id="ARBA00005779"/>
    </source>
</evidence>
<reference evidence="8 9" key="1">
    <citation type="submission" date="2023-01" db="EMBL/GenBank/DDBJ databases">
        <title>Novel species of the genus Asticcacaulis isolated from rivers.</title>
        <authorList>
            <person name="Lu H."/>
        </authorList>
    </citation>
    <scope>NUCLEOTIDE SEQUENCE [LARGE SCALE GENOMIC DNA]</scope>
    <source>
        <strain evidence="8 9">BYS171W</strain>
    </source>
</reference>
<dbReference type="Pfam" id="PF03994">
    <property type="entry name" value="DUF350"/>
    <property type="match status" value="1"/>
</dbReference>
<evidence type="ECO:0000256" key="4">
    <source>
        <dbReference type="ARBA" id="ARBA00022692"/>
    </source>
</evidence>
<dbReference type="PANTHER" id="PTHR40043">
    <property type="entry name" value="UPF0719 INNER MEMBRANE PROTEIN YJFL"/>
    <property type="match status" value="1"/>
</dbReference>
<dbReference type="EMBL" id="JAQQKX010000005">
    <property type="protein sequence ID" value="MDC7683335.1"/>
    <property type="molecule type" value="Genomic_DNA"/>
</dbReference>
<dbReference type="PANTHER" id="PTHR40043:SF1">
    <property type="entry name" value="UPF0719 INNER MEMBRANE PROTEIN YJFL"/>
    <property type="match status" value="1"/>
</dbReference>
<feature type="transmembrane region" description="Helical" evidence="7">
    <location>
        <begin position="20"/>
        <end position="51"/>
    </location>
</feature>
<evidence type="ECO:0000313" key="8">
    <source>
        <dbReference type="EMBL" id="MDC7683335.1"/>
    </source>
</evidence>
<organism evidence="8 9">
    <name type="scientific">Asticcacaulis aquaticus</name>
    <dbReference type="NCBI Taxonomy" id="2984212"/>
    <lineage>
        <taxon>Bacteria</taxon>
        <taxon>Pseudomonadati</taxon>
        <taxon>Pseudomonadota</taxon>
        <taxon>Alphaproteobacteria</taxon>
        <taxon>Caulobacterales</taxon>
        <taxon>Caulobacteraceae</taxon>
        <taxon>Asticcacaulis</taxon>
    </lineage>
</organism>
<accession>A0ABT5HTE2</accession>
<name>A0ABT5HTE2_9CAUL</name>
<comment type="similarity">
    <text evidence="2">Belongs to the UPF0719 family.</text>
</comment>
<feature type="transmembrane region" description="Helical" evidence="7">
    <location>
        <begin position="95"/>
        <end position="117"/>
    </location>
</feature>
<feature type="transmembrane region" description="Helical" evidence="7">
    <location>
        <begin position="63"/>
        <end position="83"/>
    </location>
</feature>
<evidence type="ECO:0000313" key="9">
    <source>
        <dbReference type="Proteomes" id="UP001214854"/>
    </source>
</evidence>
<keyword evidence="4 7" id="KW-0812">Transmembrane</keyword>
<sequence length="153" mass="15947">MIPDFLNLDFLTPEVLRPEIQAFAAGFPVTLLHAGVTLLMLIIGATLYSILTPYKEIQQIRDGNSAAAVAFGGVIIGLAVPLAASMSASDTVREIVIWGGATILLQLFVFRMVDFLLTGLPSRINEGEVSAAVLLVAAKLAAALILAAAVSAG</sequence>
<evidence type="ECO:0000256" key="5">
    <source>
        <dbReference type="ARBA" id="ARBA00022989"/>
    </source>
</evidence>
<keyword evidence="5 7" id="KW-1133">Transmembrane helix</keyword>
<proteinExistence type="inferred from homology"/>
<feature type="transmembrane region" description="Helical" evidence="7">
    <location>
        <begin position="129"/>
        <end position="150"/>
    </location>
</feature>
<keyword evidence="9" id="KW-1185">Reference proteome</keyword>